<gene>
    <name evidence="7" type="ORF">N310_02034</name>
</gene>
<keyword evidence="2 5" id="KW-0812">Transmembrane</keyword>
<dbReference type="OrthoDB" id="9949280at2759"/>
<dbReference type="PANTHER" id="PTHR21041:SF2">
    <property type="entry name" value="DENDRITIC CELL-SPECIFIC TRANSMEMBRANE PROTEIN"/>
    <property type="match status" value="1"/>
</dbReference>
<evidence type="ECO:0000256" key="3">
    <source>
        <dbReference type="ARBA" id="ARBA00022989"/>
    </source>
</evidence>
<evidence type="ECO:0000256" key="1">
    <source>
        <dbReference type="ARBA" id="ARBA00004141"/>
    </source>
</evidence>
<reference evidence="7 8" key="1">
    <citation type="submission" date="2014-04" db="EMBL/GenBank/DDBJ databases">
        <title>Genome evolution of avian class.</title>
        <authorList>
            <person name="Zhang G."/>
            <person name="Li C."/>
        </authorList>
    </citation>
    <scope>NUCLEOTIDE SEQUENCE [LARGE SCALE GENOMIC DNA]</scope>
    <source>
        <strain evidence="7">BGI_N310</strain>
    </source>
</reference>
<evidence type="ECO:0000313" key="7">
    <source>
        <dbReference type="EMBL" id="KFP87329.1"/>
    </source>
</evidence>
<name>A0A091NEL3_9PASS</name>
<evidence type="ECO:0000313" key="8">
    <source>
        <dbReference type="Proteomes" id="UP000053537"/>
    </source>
</evidence>
<evidence type="ECO:0000256" key="4">
    <source>
        <dbReference type="ARBA" id="ARBA00023136"/>
    </source>
</evidence>
<accession>A0A091NEL3</accession>
<feature type="transmembrane region" description="Helical" evidence="5">
    <location>
        <begin position="98"/>
        <end position="117"/>
    </location>
</feature>
<keyword evidence="3 5" id="KW-1133">Transmembrane helix</keyword>
<dbReference type="PANTHER" id="PTHR21041">
    <property type="entry name" value="DENDRITIC CELL-SPECIFIC TRANSMEMBRANE PROTEIN"/>
    <property type="match status" value="1"/>
</dbReference>
<feature type="transmembrane region" description="Helical" evidence="5">
    <location>
        <begin position="56"/>
        <end position="77"/>
    </location>
</feature>
<dbReference type="InterPro" id="IPR051856">
    <property type="entry name" value="CSR-E3_Ligase_Protein"/>
</dbReference>
<feature type="transmembrane region" description="Helical" evidence="5">
    <location>
        <begin position="383"/>
        <end position="403"/>
    </location>
</feature>
<feature type="transmembrane region" description="Helical" evidence="5">
    <location>
        <begin position="29"/>
        <end position="50"/>
    </location>
</feature>
<keyword evidence="8" id="KW-1185">Reference proteome</keyword>
<evidence type="ECO:0000256" key="2">
    <source>
        <dbReference type="ARBA" id="ARBA00022692"/>
    </source>
</evidence>
<dbReference type="AlphaFoldDB" id="A0A091NEL3"/>
<protein>
    <submittedName>
        <fullName evidence="7">Dendritic cell-specific transmembrane protein</fullName>
    </submittedName>
</protein>
<feature type="transmembrane region" description="Helical" evidence="5">
    <location>
        <begin position="294"/>
        <end position="320"/>
    </location>
</feature>
<dbReference type="KEGG" id="achl:103808675"/>
<evidence type="ECO:0000259" key="6">
    <source>
        <dbReference type="Pfam" id="PF07782"/>
    </source>
</evidence>
<dbReference type="GO" id="GO:0005789">
    <property type="term" value="C:endoplasmic reticulum membrane"/>
    <property type="evidence" value="ECO:0007669"/>
    <property type="project" value="TreeGrafter"/>
</dbReference>
<proteinExistence type="predicted"/>
<feature type="transmembrane region" description="Helical" evidence="5">
    <location>
        <begin position="213"/>
        <end position="230"/>
    </location>
</feature>
<keyword evidence="4 5" id="KW-0472">Membrane</keyword>
<evidence type="ECO:0000256" key="5">
    <source>
        <dbReference type="SAM" id="Phobius"/>
    </source>
</evidence>
<dbReference type="Pfam" id="PF07782">
    <property type="entry name" value="DC_STAMP"/>
    <property type="match status" value="1"/>
</dbReference>
<dbReference type="InterPro" id="IPR012858">
    <property type="entry name" value="DC_STAMP-like"/>
</dbReference>
<sequence length="476" mass="55316">MRTFVSTAQKAWEIFISERKPGWKYQMQLFAVCSTVGFLSSFLFFLGMRFSLAHHSLGPLLIFGFIWISLSIMLSCFKHLRCFSVLFLLSCGLKNGRNALITAGTGIVVAGNIQNIFHNLKVLAESITCHLNHEQFALIKYYVEAVKWIYEAAKLPTELPKDIVFLKHEFTPSYSISDDALKQELNDTKHEIQRVANQISFMLTILPCIGQKVLPIFGIFLVSFGTGLFIKKFVGSHSTKFKNTYITKQFIAFDEHQKQQQRPCLLPLNRKERKDYATIPSFCFTRKDRKSMWVFFLPAIIHLCIWLLFAAVDYLLYWLIISVNKYLQEVPDLEIQLSLFQKRNEKSFIIDMREHIAKTDSFKIPLFKHDCFPHPELALSTTWIQLGVIIFFLIIFGLFSGLLTQLKIVVSASFYPDTEVKRIHYLHAKLLKKRAKIHEKTVKNLFVRTVNFWFPILKAREAVRKKERSVTNDNMV</sequence>
<comment type="subcellular location">
    <subcellularLocation>
        <location evidence="1">Membrane</location>
        <topology evidence="1">Multi-pass membrane protein</topology>
    </subcellularLocation>
</comment>
<organism evidence="7 8">
    <name type="scientific">Acanthisitta chloris</name>
    <name type="common">rifleman</name>
    <dbReference type="NCBI Taxonomy" id="57068"/>
    <lineage>
        <taxon>Eukaryota</taxon>
        <taxon>Metazoa</taxon>
        <taxon>Chordata</taxon>
        <taxon>Craniata</taxon>
        <taxon>Vertebrata</taxon>
        <taxon>Euteleostomi</taxon>
        <taxon>Archelosauria</taxon>
        <taxon>Archosauria</taxon>
        <taxon>Dinosauria</taxon>
        <taxon>Saurischia</taxon>
        <taxon>Theropoda</taxon>
        <taxon>Coelurosauria</taxon>
        <taxon>Aves</taxon>
        <taxon>Neognathae</taxon>
        <taxon>Neoaves</taxon>
        <taxon>Telluraves</taxon>
        <taxon>Australaves</taxon>
        <taxon>Passeriformes</taxon>
        <taxon>Acanthisittidae</taxon>
        <taxon>Acanthisitta</taxon>
    </lineage>
</organism>
<dbReference type="EMBL" id="KK845655">
    <property type="protein sequence ID" value="KFP87329.1"/>
    <property type="molecule type" value="Genomic_DNA"/>
</dbReference>
<dbReference type="GO" id="GO:0009986">
    <property type="term" value="C:cell surface"/>
    <property type="evidence" value="ECO:0007669"/>
    <property type="project" value="TreeGrafter"/>
</dbReference>
<feature type="domain" description="Dendritic cell-specific transmembrane protein-like" evidence="6">
    <location>
        <begin position="241"/>
        <end position="427"/>
    </location>
</feature>
<dbReference type="Proteomes" id="UP000053537">
    <property type="component" value="Unassembled WGS sequence"/>
</dbReference>